<dbReference type="Gene3D" id="3.40.190.10">
    <property type="entry name" value="Periplasmic binding protein-like II"/>
    <property type="match status" value="2"/>
</dbReference>
<dbReference type="STRING" id="1499967.U27_05398"/>
<sequence length="327" mass="35393">MKKLLFGGVLMALVVVICVGNSFAQRPDQLKFVSGPPGGTWFSLGGTISDIMTKQVIPTTSSTGGGVSNVVNIHQGKADLGLSAALLGMPAKKGEEPFKSPLPNTYCLANLYKQYFYFIIRADYAQKHDIKTLADVFDKKLPIRVASLAPGTVSEFAVRHAFKAAGSSYDDIKALGGKIEFASYEDGANLLADNHIDAFVFTVSSPASIILQIETQLDILILPTDQKILDKMKADWGTATHIIPKGTYKCATEDIPVIGDYTNLLIRGDLPEDLVYEMTKALFENKETLVQSISALEELNPKDGSSDTVFPIHPGAAKYYKEVGVLP</sequence>
<dbReference type="SUPFAM" id="SSF53850">
    <property type="entry name" value="Periplasmic binding protein-like II"/>
    <property type="match status" value="1"/>
</dbReference>
<dbReference type="HOGENOM" id="CLU_033215_4_0_0"/>
<organism evidence="1">
    <name type="scientific">Vecturithrix granuli</name>
    <dbReference type="NCBI Taxonomy" id="1499967"/>
    <lineage>
        <taxon>Bacteria</taxon>
        <taxon>Candidatus Moduliflexota</taxon>
        <taxon>Candidatus Vecturitrichia</taxon>
        <taxon>Candidatus Vecturitrichales</taxon>
        <taxon>Candidatus Vecturitrichaceae</taxon>
        <taxon>Candidatus Vecturithrix</taxon>
    </lineage>
</organism>
<keyword evidence="2" id="KW-1185">Reference proteome</keyword>
<dbReference type="EMBL" id="DF820467">
    <property type="protein sequence ID" value="GAK58424.1"/>
    <property type="molecule type" value="Genomic_DNA"/>
</dbReference>
<proteinExistence type="predicted"/>
<name>A0A081C1G9_VECG1</name>
<accession>A0A081C1G9</accession>
<dbReference type="Proteomes" id="UP000030661">
    <property type="component" value="Unassembled WGS sequence"/>
</dbReference>
<dbReference type="InterPro" id="IPR011852">
    <property type="entry name" value="TRAP_TAXI"/>
</dbReference>
<dbReference type="AlphaFoldDB" id="A0A081C1G9"/>
<dbReference type="CDD" id="cd13520">
    <property type="entry name" value="PBP2_TAXI_TRAP"/>
    <property type="match status" value="1"/>
</dbReference>
<dbReference type="PANTHER" id="PTHR42941">
    <property type="entry name" value="SLL1037 PROTEIN"/>
    <property type="match status" value="1"/>
</dbReference>
<dbReference type="Pfam" id="PF16868">
    <property type="entry name" value="NMT1_3"/>
    <property type="match status" value="1"/>
</dbReference>
<reference evidence="1" key="1">
    <citation type="journal article" date="2015" name="PeerJ">
        <title>First genomic representation of candidate bacterial phylum KSB3 points to enhanced environmental sensing as a trigger of wastewater bulking.</title>
        <authorList>
            <person name="Sekiguchi Y."/>
            <person name="Ohashi A."/>
            <person name="Parks D.H."/>
            <person name="Yamauchi T."/>
            <person name="Tyson G.W."/>
            <person name="Hugenholtz P."/>
        </authorList>
    </citation>
    <scope>NUCLEOTIDE SEQUENCE [LARGE SCALE GENOMIC DNA]</scope>
</reference>
<evidence type="ECO:0000313" key="1">
    <source>
        <dbReference type="EMBL" id="GAK58424.1"/>
    </source>
</evidence>
<gene>
    <name evidence="1" type="ORF">U27_05398</name>
</gene>
<keyword evidence="1" id="KW-0675">Receptor</keyword>
<dbReference type="eggNOG" id="COG2358">
    <property type="taxonomic scope" value="Bacteria"/>
</dbReference>
<protein>
    <submittedName>
        <fullName evidence="1">TRAP transporter solute receptor, TAXI family</fullName>
    </submittedName>
</protein>
<evidence type="ECO:0000313" key="2">
    <source>
        <dbReference type="Proteomes" id="UP000030661"/>
    </source>
</evidence>
<dbReference type="PANTHER" id="PTHR42941:SF1">
    <property type="entry name" value="SLL1037 PROTEIN"/>
    <property type="match status" value="1"/>
</dbReference>
<dbReference type="NCBIfam" id="TIGR02122">
    <property type="entry name" value="TRAP_TAXI"/>
    <property type="match status" value="1"/>
</dbReference>